<accession>A0AAY5KS50</accession>
<dbReference type="Gene3D" id="1.10.10.10">
    <property type="entry name" value="Winged helix-like DNA-binding domain superfamily/Winged helix DNA-binding domain"/>
    <property type="match status" value="1"/>
</dbReference>
<dbReference type="GeneTree" id="ENSGT01120000272365"/>
<evidence type="ECO:0008006" key="3">
    <source>
        <dbReference type="Google" id="ProtNLM"/>
    </source>
</evidence>
<dbReference type="Proteomes" id="UP000265140">
    <property type="component" value="Chromosome 7"/>
</dbReference>
<reference evidence="1" key="2">
    <citation type="submission" date="2025-08" db="UniProtKB">
        <authorList>
            <consortium name="Ensembl"/>
        </authorList>
    </citation>
    <scope>IDENTIFICATION</scope>
</reference>
<dbReference type="Ensembl" id="ENSELUT00000095613.1">
    <property type="protein sequence ID" value="ENSELUP00000089332.1"/>
    <property type="gene ID" value="ENSELUG00000045309.1"/>
</dbReference>
<evidence type="ECO:0000313" key="2">
    <source>
        <dbReference type="Proteomes" id="UP000265140"/>
    </source>
</evidence>
<protein>
    <recommendedName>
        <fullName evidence="3">Tc3 transposase DNA binding domain-containing protein</fullName>
    </recommendedName>
</protein>
<dbReference type="AlphaFoldDB" id="A0AAY5KS50"/>
<dbReference type="InterPro" id="IPR036388">
    <property type="entry name" value="WH-like_DNA-bd_sf"/>
</dbReference>
<evidence type="ECO:0000313" key="1">
    <source>
        <dbReference type="Ensembl" id="ENSELUP00000089332.1"/>
    </source>
</evidence>
<reference evidence="1" key="3">
    <citation type="submission" date="2025-09" db="UniProtKB">
        <authorList>
            <consortium name="Ensembl"/>
        </authorList>
    </citation>
    <scope>IDENTIFICATION</scope>
</reference>
<reference evidence="1 2" key="1">
    <citation type="submission" date="2020-02" db="EMBL/GenBank/DDBJ databases">
        <title>Esox lucius (northern pike) genome, fEsoLuc1, primary haplotype.</title>
        <authorList>
            <person name="Myers G."/>
            <person name="Karagic N."/>
            <person name="Meyer A."/>
            <person name="Pippel M."/>
            <person name="Reichard M."/>
            <person name="Winkler S."/>
            <person name="Tracey A."/>
            <person name="Sims Y."/>
            <person name="Howe K."/>
            <person name="Rhie A."/>
            <person name="Formenti G."/>
            <person name="Durbin R."/>
            <person name="Fedrigo O."/>
            <person name="Jarvis E.D."/>
        </authorList>
    </citation>
    <scope>NUCLEOTIDE SEQUENCE [LARGE SCALE GENOMIC DNA]</scope>
</reference>
<keyword evidence="2" id="KW-1185">Reference proteome</keyword>
<name>A0AAY5KS50_ESOLU</name>
<dbReference type="InterPro" id="IPR009057">
    <property type="entry name" value="Homeodomain-like_sf"/>
</dbReference>
<dbReference type="Pfam" id="PF13384">
    <property type="entry name" value="HTH_23"/>
    <property type="match status" value="1"/>
</dbReference>
<organism evidence="1 2">
    <name type="scientific">Esox lucius</name>
    <name type="common">Northern pike</name>
    <dbReference type="NCBI Taxonomy" id="8010"/>
    <lineage>
        <taxon>Eukaryota</taxon>
        <taxon>Metazoa</taxon>
        <taxon>Chordata</taxon>
        <taxon>Craniata</taxon>
        <taxon>Vertebrata</taxon>
        <taxon>Euteleostomi</taxon>
        <taxon>Actinopterygii</taxon>
        <taxon>Neopterygii</taxon>
        <taxon>Teleostei</taxon>
        <taxon>Protacanthopterygii</taxon>
        <taxon>Esociformes</taxon>
        <taxon>Esocidae</taxon>
        <taxon>Esox</taxon>
    </lineage>
</organism>
<sequence length="109" mass="11887">MGKKGDLSNFERGIVVGARRAGLSISQSAQLLGFSRTTISRVYKEWCEKGKTSSMRQSCGRKCLVDARGQRRMGQLNENMDPSCLVTTVQAGGGGVMVWGMFSWHTLGP</sequence>
<proteinExistence type="predicted"/>
<dbReference type="SUPFAM" id="SSF46689">
    <property type="entry name" value="Homeodomain-like"/>
    <property type="match status" value="1"/>
</dbReference>